<dbReference type="EMBL" id="MLJW01003181">
    <property type="protein sequence ID" value="OIQ72653.1"/>
    <property type="molecule type" value="Genomic_DNA"/>
</dbReference>
<accession>A0A1J5Q9J8</accession>
<feature type="compositionally biased region" description="Basic and acidic residues" evidence="1">
    <location>
        <begin position="22"/>
        <end position="34"/>
    </location>
</feature>
<evidence type="ECO:0000313" key="2">
    <source>
        <dbReference type="EMBL" id="OIQ72653.1"/>
    </source>
</evidence>
<organism evidence="2">
    <name type="scientific">mine drainage metagenome</name>
    <dbReference type="NCBI Taxonomy" id="410659"/>
    <lineage>
        <taxon>unclassified sequences</taxon>
        <taxon>metagenomes</taxon>
        <taxon>ecological metagenomes</taxon>
    </lineage>
</organism>
<protein>
    <submittedName>
        <fullName evidence="2">Uncharacterized protein</fullName>
    </submittedName>
</protein>
<sequence length="93" mass="10735">MNGDDTRCQTVVSGPRCVRVDRGWDKNEKRENEGRGGTSHTMGECAHPHQDRDEKELPENGVALDRLSRIRIYRRKIQNLTKRNPNFVSGSDW</sequence>
<name>A0A1J5Q9J8_9ZZZZ</name>
<dbReference type="AlphaFoldDB" id="A0A1J5Q9J8"/>
<comment type="caution">
    <text evidence="2">The sequence shown here is derived from an EMBL/GenBank/DDBJ whole genome shotgun (WGS) entry which is preliminary data.</text>
</comment>
<feature type="region of interest" description="Disordered" evidence="1">
    <location>
        <begin position="22"/>
        <end position="60"/>
    </location>
</feature>
<reference evidence="2" key="1">
    <citation type="submission" date="2016-10" db="EMBL/GenBank/DDBJ databases">
        <title>Sequence of Gallionella enrichment culture.</title>
        <authorList>
            <person name="Poehlein A."/>
            <person name="Muehling M."/>
            <person name="Daniel R."/>
        </authorList>
    </citation>
    <scope>NUCLEOTIDE SEQUENCE</scope>
</reference>
<feature type="compositionally biased region" description="Basic and acidic residues" evidence="1">
    <location>
        <begin position="46"/>
        <end position="58"/>
    </location>
</feature>
<evidence type="ECO:0000256" key="1">
    <source>
        <dbReference type="SAM" id="MobiDB-lite"/>
    </source>
</evidence>
<proteinExistence type="predicted"/>
<gene>
    <name evidence="2" type="ORF">GALL_457210</name>
</gene>